<dbReference type="RefSeq" id="WP_104520731.1">
    <property type="nucleotide sequence ID" value="NZ_NHRY01000221.1"/>
</dbReference>
<dbReference type="GO" id="GO:0033202">
    <property type="term" value="C:DNA helicase complex"/>
    <property type="evidence" value="ECO:0007669"/>
    <property type="project" value="TreeGrafter"/>
</dbReference>
<evidence type="ECO:0000256" key="13">
    <source>
        <dbReference type="ARBA" id="ARBA00034923"/>
    </source>
</evidence>
<dbReference type="Pfam" id="PF13361">
    <property type="entry name" value="UvrD_C"/>
    <property type="match status" value="1"/>
</dbReference>
<keyword evidence="7 15" id="KW-0067">ATP-binding</keyword>
<dbReference type="InterPro" id="IPR000212">
    <property type="entry name" value="DNA_helicase_UvrD/REP"/>
</dbReference>
<dbReference type="PROSITE" id="PS51217">
    <property type="entry name" value="UVRD_HELICASE_CTER"/>
    <property type="match status" value="1"/>
</dbReference>
<name>A0A2S6N528_RHOGL</name>
<keyword evidence="10" id="KW-0413">Isomerase</keyword>
<dbReference type="PROSITE" id="PS51198">
    <property type="entry name" value="UVRD_HELICASE_ATP_BIND"/>
    <property type="match status" value="1"/>
</dbReference>
<dbReference type="Gene3D" id="3.40.50.300">
    <property type="entry name" value="P-loop containing nucleotide triphosphate hydrolases"/>
    <property type="match status" value="4"/>
</dbReference>
<dbReference type="EMBL" id="NHRY01000221">
    <property type="protein sequence ID" value="PPQ29725.1"/>
    <property type="molecule type" value="Genomic_DNA"/>
</dbReference>
<dbReference type="SUPFAM" id="SSF52540">
    <property type="entry name" value="P-loop containing nucleoside triphosphate hydrolases"/>
    <property type="match status" value="1"/>
</dbReference>
<evidence type="ECO:0000256" key="10">
    <source>
        <dbReference type="ARBA" id="ARBA00023235"/>
    </source>
</evidence>
<evidence type="ECO:0000313" key="19">
    <source>
        <dbReference type="EMBL" id="PPQ29725.1"/>
    </source>
</evidence>
<dbReference type="InterPro" id="IPR011335">
    <property type="entry name" value="Restrct_endonuc-II-like"/>
</dbReference>
<dbReference type="NCBIfam" id="TIGR02784">
    <property type="entry name" value="addA_alphas"/>
    <property type="match status" value="1"/>
</dbReference>
<dbReference type="OrthoDB" id="9810135at2"/>
<dbReference type="InterPro" id="IPR014016">
    <property type="entry name" value="UvrD-like_ATP-bd"/>
</dbReference>
<keyword evidence="8" id="KW-0238">DNA-binding</keyword>
<evidence type="ECO:0000256" key="4">
    <source>
        <dbReference type="ARBA" id="ARBA00022801"/>
    </source>
</evidence>
<evidence type="ECO:0000256" key="12">
    <source>
        <dbReference type="ARBA" id="ARBA00034808"/>
    </source>
</evidence>
<evidence type="ECO:0000256" key="14">
    <source>
        <dbReference type="ARBA" id="ARBA00048988"/>
    </source>
</evidence>
<gene>
    <name evidence="19" type="ORF">CCS01_20760</name>
</gene>
<feature type="compositionally biased region" description="Pro residues" evidence="16">
    <location>
        <begin position="944"/>
        <end position="960"/>
    </location>
</feature>
<dbReference type="GO" id="GO:0043138">
    <property type="term" value="F:3'-5' DNA helicase activity"/>
    <property type="evidence" value="ECO:0007669"/>
    <property type="project" value="UniProtKB-EC"/>
</dbReference>
<dbReference type="AlphaFoldDB" id="A0A2S6N528"/>
<dbReference type="Pfam" id="PF12705">
    <property type="entry name" value="PDDEXK_1"/>
    <property type="match status" value="1"/>
</dbReference>
<keyword evidence="3" id="KW-0227">DNA damage</keyword>
<dbReference type="GO" id="GO:0005829">
    <property type="term" value="C:cytosol"/>
    <property type="evidence" value="ECO:0007669"/>
    <property type="project" value="TreeGrafter"/>
</dbReference>
<dbReference type="Gene3D" id="3.90.320.10">
    <property type="match status" value="1"/>
</dbReference>
<evidence type="ECO:0000259" key="17">
    <source>
        <dbReference type="PROSITE" id="PS51198"/>
    </source>
</evidence>
<evidence type="ECO:0000256" key="5">
    <source>
        <dbReference type="ARBA" id="ARBA00022806"/>
    </source>
</evidence>
<dbReference type="GO" id="GO:0003677">
    <property type="term" value="F:DNA binding"/>
    <property type="evidence" value="ECO:0007669"/>
    <property type="project" value="UniProtKB-KW"/>
</dbReference>
<dbReference type="Proteomes" id="UP000239724">
    <property type="component" value="Unassembled WGS sequence"/>
</dbReference>
<evidence type="ECO:0000256" key="15">
    <source>
        <dbReference type="PROSITE-ProRule" id="PRU00560"/>
    </source>
</evidence>
<evidence type="ECO:0000313" key="20">
    <source>
        <dbReference type="Proteomes" id="UP000239724"/>
    </source>
</evidence>
<keyword evidence="5 15" id="KW-0347">Helicase</keyword>
<evidence type="ECO:0000256" key="1">
    <source>
        <dbReference type="ARBA" id="ARBA00022722"/>
    </source>
</evidence>
<protein>
    <recommendedName>
        <fullName evidence="12">DNA 3'-5' helicase</fullName>
        <ecNumber evidence="12">5.6.2.4</ecNumber>
    </recommendedName>
    <alternativeName>
        <fullName evidence="13">DNA 3'-5' helicase II</fullName>
    </alternativeName>
</protein>
<evidence type="ECO:0000259" key="18">
    <source>
        <dbReference type="PROSITE" id="PS51217"/>
    </source>
</evidence>
<dbReference type="PANTHER" id="PTHR11070:SF2">
    <property type="entry name" value="ATP-DEPENDENT DNA HELICASE SRS2"/>
    <property type="match status" value="1"/>
</dbReference>
<comment type="catalytic activity">
    <reaction evidence="14">
        <text>ATP + H2O = ADP + phosphate + H(+)</text>
        <dbReference type="Rhea" id="RHEA:13065"/>
        <dbReference type="ChEBI" id="CHEBI:15377"/>
        <dbReference type="ChEBI" id="CHEBI:15378"/>
        <dbReference type="ChEBI" id="CHEBI:30616"/>
        <dbReference type="ChEBI" id="CHEBI:43474"/>
        <dbReference type="ChEBI" id="CHEBI:456216"/>
        <dbReference type="EC" id="5.6.2.4"/>
    </reaction>
</comment>
<evidence type="ECO:0000256" key="2">
    <source>
        <dbReference type="ARBA" id="ARBA00022741"/>
    </source>
</evidence>
<proteinExistence type="predicted"/>
<feature type="domain" description="UvrD-like helicase C-terminal" evidence="18">
    <location>
        <begin position="511"/>
        <end position="789"/>
    </location>
</feature>
<keyword evidence="2 15" id="KW-0547">Nucleotide-binding</keyword>
<feature type="region of interest" description="Disordered" evidence="16">
    <location>
        <begin position="944"/>
        <end position="985"/>
    </location>
</feature>
<evidence type="ECO:0000256" key="7">
    <source>
        <dbReference type="ARBA" id="ARBA00022840"/>
    </source>
</evidence>
<evidence type="ECO:0000256" key="8">
    <source>
        <dbReference type="ARBA" id="ARBA00023125"/>
    </source>
</evidence>
<dbReference type="GO" id="GO:0004527">
    <property type="term" value="F:exonuclease activity"/>
    <property type="evidence" value="ECO:0007669"/>
    <property type="project" value="UniProtKB-KW"/>
</dbReference>
<sequence length="1156" mass="125905">MTDALPETARERANRAQILASDPAVSAFVAASAGSGKTKLLTDRLLRLMLAGTEPSRIQCLTFTKAAAAEMALRLQRTLGRWVTMTPADLSEALRRLHVEPTEDACRAARALFTKVLDLPGGMRIGTIHAFSQSLLRRFPLEAAISPHFQLVDDRDADDALTAAREDMLGAATTPAMLLALRTLAGLSSADQFGRHVRTLQTDRLRLQQALLLGEDLQRAQCRVLGVSVTDEEALIADSVTWLGEAALRDAARQVLGNCPKTVRERAEGILDWLGQTADRRCQSWTNWSGFFLKKDGECCAASTLVGKAFSTVPDVLDRYLEEAERIIRIDDSRRALRLAAVSSALATLAGPVAGGYAQRKEEAGLLDYDDLIDRTRTLLYDPGAAWVLYKLDGGLDHLLLDEVQDTAPQQWRIAHALTDEFFAGFGTRDCVRTVFAVGDRKQSIYSFQGADAAEFDRSHQQLADRVTLSGHVFRDVGLDVSFRSTAPVLALVDAVFTHDLARPGVVGKDETLAHFADRAGHAGLVEFWPLAPCPEPASHTPWTVPAQNQGQTSARQLLADALATWIAQQTDGSVPLESKGRPLTAGDVLILVRRRDAFARALVRALKARGVAVAGLDRMVLTDQPAVQDLMALGDALLLPSDDLSFACLLTSPLGGLTDDELGELAIGRRGPLWDALRERAGESPVFGRAARFFAQLLGRADYVSPYALFSEALGPLGGRARLFARLGAEAAEPVDEFLNAALTYAGRHPPSLQGFLHWLRQSGAEVKREPETAGNQVRIMTVHGAKGLQAPLVVLPDTAALPVDDAAIVWADDTATGRSVPLWAPRREFRCKELEKLRLAGRRRQMEEHNRLLYVALTRAEDRLLVCGWQGRNAPKDECWHSLVRHGFETLNAERAPFGPWEGERMWLRSPQTLPPETLSAAVRADAAVALPHWVGAAPAWLPSPPPPEPPRPLPLAPSRPEGAELGSIPAAESPFPKRDPGGNRFRRGQLIHTLLQHLPALPAEDWHAAALRFLDKPAHSLPEGEAARIADEIVAVMTHPGLSPLFGPEGRAEVPLTGVVADVVVSGVVDRLVVLDDQVLVADFKTNRRPPARVEDTPVMYLRQMASYRALLRPIFPGQTVRCALVWTHGVTVAVLPDGLLDRHDPGHARDDA</sequence>
<keyword evidence="1" id="KW-0540">Nuclease</keyword>
<dbReference type="InterPro" id="IPR011604">
    <property type="entry name" value="PDDEXK-like_dom_sf"/>
</dbReference>
<dbReference type="EC" id="5.6.2.4" evidence="12"/>
<dbReference type="InterPro" id="IPR038726">
    <property type="entry name" value="PDDEXK_AddAB-type"/>
</dbReference>
<dbReference type="GO" id="GO:0000725">
    <property type="term" value="P:recombinational repair"/>
    <property type="evidence" value="ECO:0007669"/>
    <property type="project" value="TreeGrafter"/>
</dbReference>
<dbReference type="Gene3D" id="1.10.486.10">
    <property type="entry name" value="PCRA, domain 4"/>
    <property type="match status" value="1"/>
</dbReference>
<keyword evidence="9" id="KW-0234">DNA repair</keyword>
<reference evidence="19 20" key="1">
    <citation type="journal article" date="2018" name="Arch. Microbiol.">
        <title>New insights into the metabolic potential of the phototrophic purple bacterium Rhodopila globiformis DSM 161(T) from its draft genome sequence and evidence for a vanadium-dependent nitrogenase.</title>
        <authorList>
            <person name="Imhoff J.F."/>
            <person name="Rahn T."/>
            <person name="Kunzel S."/>
            <person name="Neulinger S.C."/>
        </authorList>
    </citation>
    <scope>NUCLEOTIDE SEQUENCE [LARGE SCALE GENOMIC DNA]</scope>
    <source>
        <strain evidence="19 20">DSM 161</strain>
    </source>
</reference>
<keyword evidence="6" id="KW-0269">Exonuclease</keyword>
<comment type="caution">
    <text evidence="19">The sequence shown here is derived from an EMBL/GenBank/DDBJ whole genome shotgun (WGS) entry which is preliminary data.</text>
</comment>
<organism evidence="19 20">
    <name type="scientific">Rhodopila globiformis</name>
    <name type="common">Rhodopseudomonas globiformis</name>
    <dbReference type="NCBI Taxonomy" id="1071"/>
    <lineage>
        <taxon>Bacteria</taxon>
        <taxon>Pseudomonadati</taxon>
        <taxon>Pseudomonadota</taxon>
        <taxon>Alphaproteobacteria</taxon>
        <taxon>Acetobacterales</taxon>
        <taxon>Acetobacteraceae</taxon>
        <taxon>Rhodopila</taxon>
    </lineage>
</organism>
<keyword evidence="4 15" id="KW-0378">Hydrolase</keyword>
<dbReference type="Pfam" id="PF00580">
    <property type="entry name" value="UvrD-helicase"/>
    <property type="match status" value="1"/>
</dbReference>
<keyword evidence="20" id="KW-1185">Reference proteome</keyword>
<dbReference type="SUPFAM" id="SSF52980">
    <property type="entry name" value="Restriction endonuclease-like"/>
    <property type="match status" value="1"/>
</dbReference>
<evidence type="ECO:0000256" key="6">
    <source>
        <dbReference type="ARBA" id="ARBA00022839"/>
    </source>
</evidence>
<accession>A0A2S6N528</accession>
<dbReference type="GO" id="GO:0005524">
    <property type="term" value="F:ATP binding"/>
    <property type="evidence" value="ECO:0007669"/>
    <property type="project" value="UniProtKB-UniRule"/>
</dbReference>
<evidence type="ECO:0000256" key="16">
    <source>
        <dbReference type="SAM" id="MobiDB-lite"/>
    </source>
</evidence>
<comment type="catalytic activity">
    <reaction evidence="11">
        <text>Couples ATP hydrolysis with the unwinding of duplex DNA by translocating in the 3'-5' direction.</text>
        <dbReference type="EC" id="5.6.2.4"/>
    </reaction>
</comment>
<dbReference type="InterPro" id="IPR014151">
    <property type="entry name" value="DNA_helicase_AddA"/>
</dbReference>
<feature type="binding site" evidence="15">
    <location>
        <begin position="31"/>
        <end position="38"/>
    </location>
    <ligand>
        <name>ATP</name>
        <dbReference type="ChEBI" id="CHEBI:30616"/>
    </ligand>
</feature>
<feature type="domain" description="UvrD-like helicase ATP-binding" evidence="17">
    <location>
        <begin position="10"/>
        <end position="486"/>
    </location>
</feature>
<evidence type="ECO:0000256" key="11">
    <source>
        <dbReference type="ARBA" id="ARBA00034617"/>
    </source>
</evidence>
<dbReference type="InterPro" id="IPR014017">
    <property type="entry name" value="DNA_helicase_UvrD-like_C"/>
</dbReference>
<evidence type="ECO:0000256" key="3">
    <source>
        <dbReference type="ARBA" id="ARBA00022763"/>
    </source>
</evidence>
<evidence type="ECO:0000256" key="9">
    <source>
        <dbReference type="ARBA" id="ARBA00023204"/>
    </source>
</evidence>
<dbReference type="PANTHER" id="PTHR11070">
    <property type="entry name" value="UVRD / RECB / PCRA DNA HELICASE FAMILY MEMBER"/>
    <property type="match status" value="1"/>
</dbReference>
<dbReference type="InterPro" id="IPR027417">
    <property type="entry name" value="P-loop_NTPase"/>
</dbReference>